<feature type="region of interest" description="Disordered" evidence="1">
    <location>
        <begin position="20"/>
        <end position="47"/>
    </location>
</feature>
<dbReference type="Gene3D" id="3.40.50.10420">
    <property type="entry name" value="NagB/RpiA/CoA transferase-like"/>
    <property type="match status" value="1"/>
</dbReference>
<reference evidence="4" key="1">
    <citation type="submission" date="2019-02" db="EMBL/GenBank/DDBJ databases">
        <authorList>
            <person name="Gruber-Vodicka R. H."/>
            <person name="Seah K. B. B."/>
        </authorList>
    </citation>
    <scope>NUCLEOTIDE SEQUENCE</scope>
    <source>
        <strain evidence="3">BECK_BZ197</strain>
        <strain evidence="5">BECK_BZ198</strain>
        <strain evidence="4">BECK_BZ199</strain>
    </source>
</reference>
<proteinExistence type="predicted"/>
<evidence type="ECO:0000313" key="5">
    <source>
        <dbReference type="EMBL" id="VFK74454.1"/>
    </source>
</evidence>
<dbReference type="InterPro" id="IPR003741">
    <property type="entry name" value="LUD_dom"/>
</dbReference>
<dbReference type="SUPFAM" id="SSF100950">
    <property type="entry name" value="NagB/RpiA/CoA transferase-like"/>
    <property type="match status" value="1"/>
</dbReference>
<dbReference type="InterPro" id="IPR024185">
    <property type="entry name" value="FTHF_cligase-like_sf"/>
</dbReference>
<organism evidence="4">
    <name type="scientific">Candidatus Kentrum sp. MB</name>
    <dbReference type="NCBI Taxonomy" id="2138164"/>
    <lineage>
        <taxon>Bacteria</taxon>
        <taxon>Pseudomonadati</taxon>
        <taxon>Pseudomonadota</taxon>
        <taxon>Gammaproteobacteria</taxon>
        <taxon>Candidatus Kentrum</taxon>
    </lineage>
</organism>
<evidence type="ECO:0000256" key="1">
    <source>
        <dbReference type="SAM" id="MobiDB-lite"/>
    </source>
</evidence>
<accession>A0A450XF27</accession>
<evidence type="ECO:0000313" key="4">
    <source>
        <dbReference type="EMBL" id="VFK27896.1"/>
    </source>
</evidence>
<dbReference type="Pfam" id="PF02589">
    <property type="entry name" value="LUD_dom"/>
    <property type="match status" value="1"/>
</dbReference>
<evidence type="ECO:0000259" key="2">
    <source>
        <dbReference type="Pfam" id="PF02589"/>
    </source>
</evidence>
<feature type="domain" description="LUD" evidence="2">
    <location>
        <begin position="53"/>
        <end position="221"/>
    </location>
</feature>
<dbReference type="PANTHER" id="PTHR43682:SF1">
    <property type="entry name" value="LACTATE UTILIZATION PROTEIN C"/>
    <property type="match status" value="1"/>
</dbReference>
<name>A0A450XF27_9GAMM</name>
<dbReference type="EMBL" id="CAADFQ010000005">
    <property type="protein sequence ID" value="VFK27896.1"/>
    <property type="molecule type" value="Genomic_DNA"/>
</dbReference>
<gene>
    <name evidence="3" type="ORF">BECKMB1821G_GA0114241_100520</name>
    <name evidence="5" type="ORF">BECKMB1821H_GA0114242_100519</name>
    <name evidence="4" type="ORF">BECKMB1821I_GA0114274_100519</name>
</gene>
<protein>
    <submittedName>
        <fullName evidence="4">L-lactate dehydrogenase complex protein LldG</fullName>
    </submittedName>
</protein>
<dbReference type="InterPro" id="IPR037171">
    <property type="entry name" value="NagB/RpiA_transferase-like"/>
</dbReference>
<dbReference type="AlphaFoldDB" id="A0A450XF27"/>
<sequence>MNNARDSILARVGAGLAGRNDLSTQSHEALEKRLSSPPATPRPTLSESDLIRRFVTKMEAVAGEVMPVSGMEAVPWAVLDYLDRHELPHDLVATGEPVLNKIPWSNLGSKQVTLHHRVAMDADRVSLTGAFAAIAETGTLVLVSGEQTPTTLNFLPEHHLVILPQNRMVPYLEDAWQEIRRVFGPLPRAINLITGPSRTADIEQTMQLGAHGPRRLGIILVEQAPMPEG</sequence>
<dbReference type="PANTHER" id="PTHR43682">
    <property type="entry name" value="LACTATE UTILIZATION PROTEIN C"/>
    <property type="match status" value="1"/>
</dbReference>
<dbReference type="EMBL" id="CAADGH010000005">
    <property type="protein sequence ID" value="VFK74454.1"/>
    <property type="molecule type" value="Genomic_DNA"/>
</dbReference>
<evidence type="ECO:0000313" key="3">
    <source>
        <dbReference type="EMBL" id="VFK23493.1"/>
    </source>
</evidence>
<dbReference type="EMBL" id="CAADFO010000005">
    <property type="protein sequence ID" value="VFK23493.1"/>
    <property type="molecule type" value="Genomic_DNA"/>
</dbReference>